<dbReference type="WBParaSite" id="PSU_v2.g18582.t1">
    <property type="protein sequence ID" value="PSU_v2.g18582.t1"/>
    <property type="gene ID" value="PSU_v2.g18582"/>
</dbReference>
<dbReference type="AlphaFoldDB" id="A0A914YID9"/>
<dbReference type="Proteomes" id="UP000887577">
    <property type="component" value="Unplaced"/>
</dbReference>
<accession>A0A914YID9</accession>
<proteinExistence type="predicted"/>
<dbReference type="Pfam" id="PF01408">
    <property type="entry name" value="GFO_IDH_MocA"/>
    <property type="match status" value="1"/>
</dbReference>
<evidence type="ECO:0000313" key="3">
    <source>
        <dbReference type="WBParaSite" id="PSU_v2.g18582.t1"/>
    </source>
</evidence>
<organism evidence="2 3">
    <name type="scientific">Panagrolaimus superbus</name>
    <dbReference type="NCBI Taxonomy" id="310955"/>
    <lineage>
        <taxon>Eukaryota</taxon>
        <taxon>Metazoa</taxon>
        <taxon>Ecdysozoa</taxon>
        <taxon>Nematoda</taxon>
        <taxon>Chromadorea</taxon>
        <taxon>Rhabditida</taxon>
        <taxon>Tylenchina</taxon>
        <taxon>Panagrolaimomorpha</taxon>
        <taxon>Panagrolaimoidea</taxon>
        <taxon>Panagrolaimidae</taxon>
        <taxon>Panagrolaimus</taxon>
    </lineage>
</organism>
<evidence type="ECO:0000313" key="2">
    <source>
        <dbReference type="Proteomes" id="UP000887577"/>
    </source>
</evidence>
<feature type="domain" description="Gfo/Idh/MocA-like oxidoreductase N-terminal" evidence="1">
    <location>
        <begin position="7"/>
        <end position="70"/>
    </location>
</feature>
<reference evidence="3" key="1">
    <citation type="submission" date="2022-11" db="UniProtKB">
        <authorList>
            <consortium name="WormBaseParasite"/>
        </authorList>
    </citation>
    <scope>IDENTIFICATION</scope>
</reference>
<sequence>MIGGFMINYGVVGVGYFGAELARFMNMHDNAKITCVYDPENGENIARELQCINMSSLDALVSIMKIVWIWSKRVKKLV</sequence>
<dbReference type="InterPro" id="IPR036291">
    <property type="entry name" value="NAD(P)-bd_dom_sf"/>
</dbReference>
<keyword evidence="2" id="KW-1185">Reference proteome</keyword>
<dbReference type="SUPFAM" id="SSF51735">
    <property type="entry name" value="NAD(P)-binding Rossmann-fold domains"/>
    <property type="match status" value="1"/>
</dbReference>
<dbReference type="InterPro" id="IPR000683">
    <property type="entry name" value="Gfo/Idh/MocA-like_OxRdtase_N"/>
</dbReference>
<protein>
    <submittedName>
        <fullName evidence="3">Gfo/Idh/MocA-like oxidoreductase N-terminal domain-containing protein</fullName>
    </submittedName>
</protein>
<evidence type="ECO:0000259" key="1">
    <source>
        <dbReference type="Pfam" id="PF01408"/>
    </source>
</evidence>
<dbReference type="GO" id="GO:0000166">
    <property type="term" value="F:nucleotide binding"/>
    <property type="evidence" value="ECO:0007669"/>
    <property type="project" value="InterPro"/>
</dbReference>
<name>A0A914YID9_9BILA</name>